<accession>A0ABT0LG14</accession>
<dbReference type="RefSeq" id="WP_248942042.1">
    <property type="nucleotide sequence ID" value="NZ_JAKIKS010000098.1"/>
</dbReference>
<organism evidence="2 3">
    <name type="scientific">Shewanella surugensis</name>
    <dbReference type="NCBI Taxonomy" id="212020"/>
    <lineage>
        <taxon>Bacteria</taxon>
        <taxon>Pseudomonadati</taxon>
        <taxon>Pseudomonadota</taxon>
        <taxon>Gammaproteobacteria</taxon>
        <taxon>Alteromonadales</taxon>
        <taxon>Shewanellaceae</taxon>
        <taxon>Shewanella</taxon>
    </lineage>
</organism>
<dbReference type="EMBL" id="JAKIKS010000098">
    <property type="protein sequence ID" value="MCL1126629.1"/>
    <property type="molecule type" value="Genomic_DNA"/>
</dbReference>
<keyword evidence="1" id="KW-0812">Transmembrane</keyword>
<keyword evidence="1" id="KW-1133">Transmembrane helix</keyword>
<dbReference type="Proteomes" id="UP001203423">
    <property type="component" value="Unassembled WGS sequence"/>
</dbReference>
<feature type="transmembrane region" description="Helical" evidence="1">
    <location>
        <begin position="82"/>
        <end position="99"/>
    </location>
</feature>
<dbReference type="PROSITE" id="PS51257">
    <property type="entry name" value="PROKAR_LIPOPROTEIN"/>
    <property type="match status" value="1"/>
</dbReference>
<evidence type="ECO:0000313" key="3">
    <source>
        <dbReference type="Proteomes" id="UP001203423"/>
    </source>
</evidence>
<protein>
    <submittedName>
        <fullName evidence="2">Uncharacterized protein</fullName>
    </submittedName>
</protein>
<reference evidence="2 3" key="1">
    <citation type="submission" date="2022-01" db="EMBL/GenBank/DDBJ databases">
        <title>Whole genome-based taxonomy of the Shewanellaceae.</title>
        <authorList>
            <person name="Martin-Rodriguez A.J."/>
        </authorList>
    </citation>
    <scope>NUCLEOTIDE SEQUENCE [LARGE SCALE GENOMIC DNA]</scope>
    <source>
        <strain evidence="2 3">DSM 17177</strain>
    </source>
</reference>
<sequence length="100" mass="11291">MKRKSIFWYAIGYVFFSILLLTACSDDNDNEDIYDRFFVEPETRVSSDGILSTTLTAAFTENTITYVETGELITVNTPNYEGSLVGPTLISILVIFYPLK</sequence>
<proteinExistence type="predicted"/>
<evidence type="ECO:0000256" key="1">
    <source>
        <dbReference type="SAM" id="Phobius"/>
    </source>
</evidence>
<gene>
    <name evidence="2" type="ORF">L2764_19610</name>
</gene>
<evidence type="ECO:0000313" key="2">
    <source>
        <dbReference type="EMBL" id="MCL1126629.1"/>
    </source>
</evidence>
<name>A0ABT0LG14_9GAMM</name>
<keyword evidence="3" id="KW-1185">Reference proteome</keyword>
<keyword evidence="1" id="KW-0472">Membrane</keyword>
<comment type="caution">
    <text evidence="2">The sequence shown here is derived from an EMBL/GenBank/DDBJ whole genome shotgun (WGS) entry which is preliminary data.</text>
</comment>